<evidence type="ECO:0000256" key="1">
    <source>
        <dbReference type="ARBA" id="ARBA00011344"/>
    </source>
</evidence>
<dbReference type="PANTHER" id="PTHR30173">
    <property type="entry name" value="SIGMA 19 FACTOR"/>
    <property type="match status" value="1"/>
</dbReference>
<protein>
    <submittedName>
        <fullName evidence="4">Sigma-70 family RNA polymerase sigma factor</fullName>
    </submittedName>
</protein>
<comment type="caution">
    <text evidence="4">The sequence shown here is derived from an EMBL/GenBank/DDBJ whole genome shotgun (WGS) entry which is preliminary data.</text>
</comment>
<accession>A0ABT1ZXN8</accession>
<evidence type="ECO:0000313" key="5">
    <source>
        <dbReference type="Proteomes" id="UP001204151"/>
    </source>
</evidence>
<dbReference type="InterPro" id="IPR007627">
    <property type="entry name" value="RNA_pol_sigma70_r2"/>
</dbReference>
<dbReference type="Gene3D" id="1.10.10.10">
    <property type="entry name" value="Winged helix-like DNA-binding domain superfamily/Winged helix DNA-binding domain"/>
    <property type="match status" value="1"/>
</dbReference>
<feature type="domain" description="RNA polymerase sigma factor 70 region 4 type 2" evidence="3">
    <location>
        <begin position="108"/>
        <end position="156"/>
    </location>
</feature>
<dbReference type="InterPro" id="IPR032710">
    <property type="entry name" value="NTF2-like_dom_sf"/>
</dbReference>
<dbReference type="RefSeq" id="WP_258819236.1">
    <property type="nucleotide sequence ID" value="NZ_JANUGW010000024.1"/>
</dbReference>
<dbReference type="SUPFAM" id="SSF88946">
    <property type="entry name" value="Sigma2 domain of RNA polymerase sigma factors"/>
    <property type="match status" value="1"/>
</dbReference>
<dbReference type="Gene3D" id="1.10.1740.10">
    <property type="match status" value="1"/>
</dbReference>
<dbReference type="InterPro" id="IPR052704">
    <property type="entry name" value="ECF_Sigma-70_Domain"/>
</dbReference>
<dbReference type="InterPro" id="IPR013249">
    <property type="entry name" value="RNA_pol_sigma70_r4_t2"/>
</dbReference>
<dbReference type="Pfam" id="PF08281">
    <property type="entry name" value="Sigma70_r4_2"/>
    <property type="match status" value="1"/>
</dbReference>
<dbReference type="PANTHER" id="PTHR30173:SF43">
    <property type="entry name" value="ECF RNA POLYMERASE SIGMA FACTOR SIGI-RELATED"/>
    <property type="match status" value="1"/>
</dbReference>
<dbReference type="SUPFAM" id="SSF54427">
    <property type="entry name" value="NTF2-like"/>
    <property type="match status" value="1"/>
</dbReference>
<proteinExistence type="predicted"/>
<name>A0ABT1ZXN8_9BURK</name>
<dbReference type="Proteomes" id="UP001204151">
    <property type="component" value="Unassembled WGS sequence"/>
</dbReference>
<gene>
    <name evidence="4" type="ORF">NX784_24180</name>
</gene>
<dbReference type="InterPro" id="IPR036388">
    <property type="entry name" value="WH-like_DNA-bd_sf"/>
</dbReference>
<keyword evidence="5" id="KW-1185">Reference proteome</keyword>
<dbReference type="InterPro" id="IPR013324">
    <property type="entry name" value="RNA_pol_sigma_r3/r4-like"/>
</dbReference>
<sequence>MREPLSLSERFEASRKHLRSVALRMLGNAHEADDAVQEAWLRLARSDTDDVANLPGWLTTVVARICLDMLRARTARAEEPIDPDFDLASDDTPEQEVLRVDAIGLAMLVVLDRLTPSERLAFVLHDLFDVAFEDIATILDKTPEAARQLASRARRRVRDGDVDHAVADRQWLIESFLVAARGGDMTGLLRVLDPNVVFRADAAAVTLGSLAEIRGAGAVAEAFKGQAHAAWVALLDGELGVAVVPENLLLVLRVEVRDGRIVAIDAVADRTVLDAVDVVVG</sequence>
<dbReference type="NCBIfam" id="TIGR02937">
    <property type="entry name" value="sigma70-ECF"/>
    <property type="match status" value="1"/>
</dbReference>
<evidence type="ECO:0000259" key="2">
    <source>
        <dbReference type="Pfam" id="PF04542"/>
    </source>
</evidence>
<reference evidence="4 5" key="1">
    <citation type="submission" date="2022-08" db="EMBL/GenBank/DDBJ databases">
        <title>Reclassification of Massilia species as members of the genera Telluria, Duganella, Pseudoduganella, Mokoshia gen. nov. and Zemynaea gen. nov. using orthogonal and non-orthogonal genome-based approaches.</title>
        <authorList>
            <person name="Bowman J.P."/>
        </authorList>
    </citation>
    <scope>NUCLEOTIDE SEQUENCE [LARGE SCALE GENOMIC DNA]</scope>
    <source>
        <strain evidence="4 5">JCM 31316</strain>
    </source>
</reference>
<evidence type="ECO:0000259" key="3">
    <source>
        <dbReference type="Pfam" id="PF08281"/>
    </source>
</evidence>
<feature type="domain" description="RNA polymerase sigma-70 region 2" evidence="2">
    <location>
        <begin position="11"/>
        <end position="74"/>
    </location>
</feature>
<dbReference type="EMBL" id="JANUGW010000024">
    <property type="protein sequence ID" value="MCS0584688.1"/>
    <property type="molecule type" value="Genomic_DNA"/>
</dbReference>
<comment type="subunit">
    <text evidence="1">Interacts transiently with the RNA polymerase catalytic core formed by RpoA, RpoB, RpoC and RpoZ (2 alpha, 1 beta, 1 beta' and 1 omega subunit) to form the RNA polymerase holoenzyme that can initiate transcription.</text>
</comment>
<evidence type="ECO:0000313" key="4">
    <source>
        <dbReference type="EMBL" id="MCS0584688.1"/>
    </source>
</evidence>
<dbReference type="InterPro" id="IPR013325">
    <property type="entry name" value="RNA_pol_sigma_r2"/>
</dbReference>
<dbReference type="SUPFAM" id="SSF88659">
    <property type="entry name" value="Sigma3 and sigma4 domains of RNA polymerase sigma factors"/>
    <property type="match status" value="1"/>
</dbReference>
<dbReference type="InterPro" id="IPR014284">
    <property type="entry name" value="RNA_pol_sigma-70_dom"/>
</dbReference>
<organism evidence="4 5">
    <name type="scientific">Massilia pinisoli</name>
    <dbReference type="NCBI Taxonomy" id="1772194"/>
    <lineage>
        <taxon>Bacteria</taxon>
        <taxon>Pseudomonadati</taxon>
        <taxon>Pseudomonadota</taxon>
        <taxon>Betaproteobacteria</taxon>
        <taxon>Burkholderiales</taxon>
        <taxon>Oxalobacteraceae</taxon>
        <taxon>Telluria group</taxon>
        <taxon>Massilia</taxon>
    </lineage>
</organism>
<dbReference type="Pfam" id="PF04542">
    <property type="entry name" value="Sigma70_r2"/>
    <property type="match status" value="1"/>
</dbReference>